<dbReference type="OrthoDB" id="3016366at2759"/>
<reference evidence="1 2" key="1">
    <citation type="submission" date="2014-02" db="EMBL/GenBank/DDBJ databases">
        <title>The Genome Sequence of Trichophyton rubrum (morphotype soudanense) CBS 452.61.</title>
        <authorList>
            <consortium name="The Broad Institute Genomics Platform"/>
            <person name="Cuomo C.A."/>
            <person name="White T.C."/>
            <person name="Graser Y."/>
            <person name="Martinez-Rossi N."/>
            <person name="Heitman J."/>
            <person name="Young S.K."/>
            <person name="Zeng Q."/>
            <person name="Gargeya S."/>
            <person name="Abouelleil A."/>
            <person name="Alvarado L."/>
            <person name="Chapman S.B."/>
            <person name="Gainer-Dewar J."/>
            <person name="Goldberg J."/>
            <person name="Griggs A."/>
            <person name="Gujja S."/>
            <person name="Hansen M."/>
            <person name="Howarth C."/>
            <person name="Imamovic A."/>
            <person name="Larimer J."/>
            <person name="Martinez D."/>
            <person name="Murphy C."/>
            <person name="Pearson M.D."/>
            <person name="Persinoti G."/>
            <person name="Poon T."/>
            <person name="Priest M."/>
            <person name="Roberts A.D."/>
            <person name="Saif S."/>
            <person name="Shea T.D."/>
            <person name="Sykes S.N."/>
            <person name="Wortman J."/>
            <person name="Nusbaum C."/>
            <person name="Birren B."/>
        </authorList>
    </citation>
    <scope>NUCLEOTIDE SEQUENCE [LARGE SCALE GENOMIC DNA]</scope>
    <source>
        <strain evidence="1 2">CBS 452.61</strain>
    </source>
</reference>
<accession>A0A022XV25</accession>
<gene>
    <name evidence="1" type="ORF">H105_04119</name>
</gene>
<organism evidence="1 2">
    <name type="scientific">Trichophyton soudanense CBS 452.61</name>
    <dbReference type="NCBI Taxonomy" id="1215331"/>
    <lineage>
        <taxon>Eukaryota</taxon>
        <taxon>Fungi</taxon>
        <taxon>Dikarya</taxon>
        <taxon>Ascomycota</taxon>
        <taxon>Pezizomycotina</taxon>
        <taxon>Eurotiomycetes</taxon>
        <taxon>Eurotiomycetidae</taxon>
        <taxon>Onygenales</taxon>
        <taxon>Arthrodermataceae</taxon>
        <taxon>Trichophyton</taxon>
    </lineage>
</organism>
<proteinExistence type="predicted"/>
<dbReference type="AlphaFoldDB" id="A0A022XV25"/>
<evidence type="ECO:0000313" key="1">
    <source>
        <dbReference type="EMBL" id="EZF74106.1"/>
    </source>
</evidence>
<dbReference type="Proteomes" id="UP000023623">
    <property type="component" value="Unassembled WGS sequence"/>
</dbReference>
<dbReference type="EMBL" id="KK208851">
    <property type="protein sequence ID" value="EZF74106.1"/>
    <property type="molecule type" value="Genomic_DNA"/>
</dbReference>
<sequence>MEIPIEYSTRFKENITCRVWLKEAVHELNERGILNLHESVDSIEFEANSIALSSKATEKKSVKLSMGTCP</sequence>
<dbReference type="HOGENOM" id="CLU_2759625_0_0_1"/>
<evidence type="ECO:0000313" key="2">
    <source>
        <dbReference type="Proteomes" id="UP000023623"/>
    </source>
</evidence>
<protein>
    <submittedName>
        <fullName evidence="1">Uncharacterized protein</fullName>
    </submittedName>
</protein>
<keyword evidence="2" id="KW-1185">Reference proteome</keyword>
<name>A0A022XV25_TRISD</name>